<dbReference type="PANTHER" id="PTHR10039">
    <property type="entry name" value="AMELOGENIN"/>
    <property type="match status" value="1"/>
</dbReference>
<sequence length="315" mass="34604">MPRDLMYLGGHGGHGGPGNQQGVGGYGGAGEGPRLAIDNIVNATFNMAIGGKMMFQERDAILNWLSPINFLQRQADISQLREKGTGEWLLADPVFKEWESSSGGTLWCRGIPGAGKTVLVSMVVDYLCTQSKDQNIGVACIYLNHKEVDSQTPSRLLASLWRQFVDTDISPLAKNLYTQHQKKGTMPTLDEVFNILMARIMEFSKVFIIIDAIDEYPQAQRRILLKYLVNSVGHGVGETRRVSGTGCAGRGDGTLNSRTRQNPVPGPNSHGDLLRYYSELAKAINKSMGTHGDKKRPIAVIDDKEEGISSKKQRQ</sequence>
<dbReference type="InterPro" id="IPR056884">
    <property type="entry name" value="NPHP3-like_N"/>
</dbReference>
<feature type="compositionally biased region" description="Gly residues" evidence="2">
    <location>
        <begin position="9"/>
        <end position="27"/>
    </location>
</feature>
<feature type="region of interest" description="Disordered" evidence="2">
    <location>
        <begin position="8"/>
        <end position="27"/>
    </location>
</feature>
<proteinExistence type="predicted"/>
<evidence type="ECO:0000313" key="4">
    <source>
        <dbReference type="EMBL" id="KAF7343762.1"/>
    </source>
</evidence>
<accession>A0A8H6XNR0</accession>
<protein>
    <submittedName>
        <fullName evidence="4">ANK-REP-REGION domain-containing protein</fullName>
    </submittedName>
</protein>
<reference evidence="4" key="1">
    <citation type="submission" date="2020-05" db="EMBL/GenBank/DDBJ databases">
        <title>Mycena genomes resolve the evolution of fungal bioluminescence.</title>
        <authorList>
            <person name="Tsai I.J."/>
        </authorList>
    </citation>
    <scope>NUCLEOTIDE SEQUENCE</scope>
    <source>
        <strain evidence="4">160909Yilan</strain>
    </source>
</reference>
<evidence type="ECO:0000256" key="1">
    <source>
        <dbReference type="ARBA" id="ARBA00022737"/>
    </source>
</evidence>
<organism evidence="4 5">
    <name type="scientific">Mycena sanguinolenta</name>
    <dbReference type="NCBI Taxonomy" id="230812"/>
    <lineage>
        <taxon>Eukaryota</taxon>
        <taxon>Fungi</taxon>
        <taxon>Dikarya</taxon>
        <taxon>Basidiomycota</taxon>
        <taxon>Agaricomycotina</taxon>
        <taxon>Agaricomycetes</taxon>
        <taxon>Agaricomycetidae</taxon>
        <taxon>Agaricales</taxon>
        <taxon>Marasmiineae</taxon>
        <taxon>Mycenaceae</taxon>
        <taxon>Mycena</taxon>
    </lineage>
</organism>
<name>A0A8H6XNR0_9AGAR</name>
<dbReference type="AlphaFoldDB" id="A0A8H6XNR0"/>
<feature type="region of interest" description="Disordered" evidence="2">
    <location>
        <begin position="288"/>
        <end position="315"/>
    </location>
</feature>
<dbReference type="EMBL" id="JACAZH010000022">
    <property type="protein sequence ID" value="KAF7343762.1"/>
    <property type="molecule type" value="Genomic_DNA"/>
</dbReference>
<comment type="caution">
    <text evidence="4">The sequence shown here is derived from an EMBL/GenBank/DDBJ whole genome shotgun (WGS) entry which is preliminary data.</text>
</comment>
<feature type="domain" description="Nephrocystin 3-like N-terminal" evidence="3">
    <location>
        <begin position="84"/>
        <end position="229"/>
    </location>
</feature>
<dbReference type="Gene3D" id="3.40.50.300">
    <property type="entry name" value="P-loop containing nucleotide triphosphate hydrolases"/>
    <property type="match status" value="1"/>
</dbReference>
<dbReference type="Pfam" id="PF24883">
    <property type="entry name" value="NPHP3_N"/>
    <property type="match status" value="1"/>
</dbReference>
<dbReference type="OrthoDB" id="448455at2759"/>
<gene>
    <name evidence="4" type="ORF">MSAN_01956900</name>
</gene>
<feature type="region of interest" description="Disordered" evidence="2">
    <location>
        <begin position="243"/>
        <end position="271"/>
    </location>
</feature>
<keyword evidence="1" id="KW-0677">Repeat</keyword>
<evidence type="ECO:0000256" key="2">
    <source>
        <dbReference type="SAM" id="MobiDB-lite"/>
    </source>
</evidence>
<evidence type="ECO:0000259" key="3">
    <source>
        <dbReference type="Pfam" id="PF24883"/>
    </source>
</evidence>
<dbReference type="PANTHER" id="PTHR10039:SF15">
    <property type="entry name" value="NACHT DOMAIN-CONTAINING PROTEIN"/>
    <property type="match status" value="1"/>
</dbReference>
<dbReference type="Proteomes" id="UP000623467">
    <property type="component" value="Unassembled WGS sequence"/>
</dbReference>
<dbReference type="InterPro" id="IPR027417">
    <property type="entry name" value="P-loop_NTPase"/>
</dbReference>
<dbReference type="SUPFAM" id="SSF52540">
    <property type="entry name" value="P-loop containing nucleoside triphosphate hydrolases"/>
    <property type="match status" value="1"/>
</dbReference>
<keyword evidence="5" id="KW-1185">Reference proteome</keyword>
<evidence type="ECO:0000313" key="5">
    <source>
        <dbReference type="Proteomes" id="UP000623467"/>
    </source>
</evidence>